<evidence type="ECO:0000313" key="6">
    <source>
        <dbReference type="EMBL" id="MDP1420450.1"/>
    </source>
</evidence>
<keyword evidence="2 6" id="KW-0328">Glycosyltransferase</keyword>
<feature type="domain" description="Glycosyltransferase subfamily 4-like N-terminal" evidence="5">
    <location>
        <begin position="52"/>
        <end position="162"/>
    </location>
</feature>
<dbReference type="GO" id="GO:0016757">
    <property type="term" value="F:glycosyltransferase activity"/>
    <property type="evidence" value="ECO:0007669"/>
    <property type="project" value="UniProtKB-KW"/>
</dbReference>
<dbReference type="InterPro" id="IPR028098">
    <property type="entry name" value="Glyco_trans_4-like_N"/>
</dbReference>
<dbReference type="SUPFAM" id="SSF53756">
    <property type="entry name" value="UDP-Glycosyltransferase/glycogen phosphorylase"/>
    <property type="match status" value="1"/>
</dbReference>
<evidence type="ECO:0000256" key="1">
    <source>
        <dbReference type="ARBA" id="ARBA00009481"/>
    </source>
</evidence>
<comment type="similarity">
    <text evidence="1">Belongs to the glycosyltransferase group 1 family. Glycosyltransferase 4 subfamily.</text>
</comment>
<dbReference type="PANTHER" id="PTHR12526">
    <property type="entry name" value="GLYCOSYLTRANSFERASE"/>
    <property type="match status" value="1"/>
</dbReference>
<accession>A0AA90SYI1</accession>
<dbReference type="InterPro" id="IPR001296">
    <property type="entry name" value="Glyco_trans_1"/>
</dbReference>
<dbReference type="AlphaFoldDB" id="A0AA90SYI1"/>
<name>A0AA90SYI1_9BACI</name>
<evidence type="ECO:0000256" key="3">
    <source>
        <dbReference type="ARBA" id="ARBA00022679"/>
    </source>
</evidence>
<evidence type="ECO:0000313" key="7">
    <source>
        <dbReference type="Proteomes" id="UP001178277"/>
    </source>
</evidence>
<dbReference type="RefSeq" id="WP_305161604.1">
    <property type="nucleotide sequence ID" value="NZ_JAUUTP010000023.1"/>
</dbReference>
<organism evidence="6 7">
    <name type="scientific">Peribacillus simplex</name>
    <dbReference type="NCBI Taxonomy" id="1478"/>
    <lineage>
        <taxon>Bacteria</taxon>
        <taxon>Bacillati</taxon>
        <taxon>Bacillota</taxon>
        <taxon>Bacilli</taxon>
        <taxon>Bacillales</taxon>
        <taxon>Bacillaceae</taxon>
        <taxon>Peribacillus</taxon>
    </lineage>
</organism>
<keyword evidence="3 6" id="KW-0808">Transferase</keyword>
<feature type="domain" description="Glycosyl transferase family 1" evidence="4">
    <location>
        <begin position="170"/>
        <end position="337"/>
    </location>
</feature>
<sequence length="366" mass="42488">MNEIVKAIAFYIREPIKINQGFMYNQIIMLDQYRPIVIGPYPNSDNVQYQFEHYFNLSEIQDLEAFFKEQNVVAIHAHQGKHSIDILPTAIEYDIPLIVHFRGRDSSTQTYKRFRKNVLRYQNLVKHGAGCFAVCHFLAEELKKLGFKEDKIHVLYGGLNLDLYPYVQRSLPKEGEIRILSVARLVEKKGFLTLLKAFQRIHQEYPRTTLHIIGTGEDEEKIRVFIDENQLNEHVFLRGPMDSNQISKELRDSHLFCLASETGEDGDVEGIPNALKEAMASGLPVISTFHGGIPELIEHKKTGYLVPEKDDLKLAQGIKYFLSHPRVWKRYTRSARQVIDENFDLNKQIIEQQRLYSLIEKNDEVN</sequence>
<reference evidence="6" key="1">
    <citation type="submission" date="2023-07" db="EMBL/GenBank/DDBJ databases">
        <title>Murine gut Bacillus species.</title>
        <authorList>
            <person name="Gutman E."/>
            <person name="Hashuel R."/>
            <person name="Litvak Y."/>
        </authorList>
    </citation>
    <scope>NUCLEOTIDE SEQUENCE</scope>
    <source>
        <strain evidence="6">RU283</strain>
    </source>
</reference>
<protein>
    <submittedName>
        <fullName evidence="6">Glycosyltransferase</fullName>
        <ecNumber evidence="6">2.4.-.-</ecNumber>
    </submittedName>
</protein>
<dbReference type="Proteomes" id="UP001178277">
    <property type="component" value="Unassembled WGS sequence"/>
</dbReference>
<evidence type="ECO:0000259" key="4">
    <source>
        <dbReference type="Pfam" id="PF00534"/>
    </source>
</evidence>
<dbReference type="Gene3D" id="3.40.50.2000">
    <property type="entry name" value="Glycogen Phosphorylase B"/>
    <property type="match status" value="2"/>
</dbReference>
<dbReference type="PANTHER" id="PTHR12526:SF640">
    <property type="entry name" value="COLANIC ACID BIOSYNTHESIS GLYCOSYLTRANSFERASE WCAL-RELATED"/>
    <property type="match status" value="1"/>
</dbReference>
<evidence type="ECO:0000256" key="2">
    <source>
        <dbReference type="ARBA" id="ARBA00022676"/>
    </source>
</evidence>
<dbReference type="Pfam" id="PF00534">
    <property type="entry name" value="Glycos_transf_1"/>
    <property type="match status" value="1"/>
</dbReference>
<gene>
    <name evidence="6" type="ORF">Q8G35_19215</name>
</gene>
<dbReference type="EC" id="2.4.-.-" evidence="6"/>
<proteinExistence type="inferred from homology"/>
<dbReference type="EMBL" id="JAUUTP010000023">
    <property type="protein sequence ID" value="MDP1420450.1"/>
    <property type="molecule type" value="Genomic_DNA"/>
</dbReference>
<comment type="caution">
    <text evidence="6">The sequence shown here is derived from an EMBL/GenBank/DDBJ whole genome shotgun (WGS) entry which is preliminary data.</text>
</comment>
<evidence type="ECO:0000259" key="5">
    <source>
        <dbReference type="Pfam" id="PF13439"/>
    </source>
</evidence>
<dbReference type="Pfam" id="PF13439">
    <property type="entry name" value="Glyco_transf_4"/>
    <property type="match status" value="1"/>
</dbReference>